<feature type="chain" id="PRO_5015191653" evidence="1">
    <location>
        <begin position="26"/>
        <end position="111"/>
    </location>
</feature>
<evidence type="ECO:0000256" key="1">
    <source>
        <dbReference type="SAM" id="SignalP"/>
    </source>
</evidence>
<dbReference type="PROSITE" id="PS51257">
    <property type="entry name" value="PROKAR_LIPOPROTEIN"/>
    <property type="match status" value="1"/>
</dbReference>
<name>A0A2P2DYI2_9LEPT</name>
<sequence length="111" mass="10962">MKKYIALASVFAVALAIACSGGGYSAPSGSIMQDTSLTLSPQADFTPATAVGSKSGEACVTAYVGIISSGDASLKAAAAAGGITKINYVDYKNTSLLGSVISTTCTIARGD</sequence>
<evidence type="ECO:0000313" key="3">
    <source>
        <dbReference type="Proteomes" id="UP000245133"/>
    </source>
</evidence>
<keyword evidence="3" id="KW-1185">Reference proteome</keyword>
<protein>
    <submittedName>
        <fullName evidence="2">TRL-like family protein</fullName>
    </submittedName>
</protein>
<organism evidence="2 3">
    <name type="scientific">Leptospira ryugenii</name>
    <dbReference type="NCBI Taxonomy" id="1917863"/>
    <lineage>
        <taxon>Bacteria</taxon>
        <taxon>Pseudomonadati</taxon>
        <taxon>Spirochaetota</taxon>
        <taxon>Spirochaetia</taxon>
        <taxon>Leptospirales</taxon>
        <taxon>Leptospiraceae</taxon>
        <taxon>Leptospira</taxon>
    </lineage>
</organism>
<dbReference type="Pfam" id="PF13146">
    <property type="entry name" value="TRL"/>
    <property type="match status" value="1"/>
</dbReference>
<comment type="caution">
    <text evidence="2">The sequence shown here is derived from an EMBL/GenBank/DDBJ whole genome shotgun (WGS) entry which is preliminary data.</text>
</comment>
<evidence type="ECO:0000313" key="2">
    <source>
        <dbReference type="EMBL" id="GBF49691.1"/>
    </source>
</evidence>
<accession>A0A2P2DYI2</accession>
<dbReference type="OrthoDB" id="331994at2"/>
<dbReference type="RefSeq" id="WP_108974791.1">
    <property type="nucleotide sequence ID" value="NZ_BFBB01000003.1"/>
</dbReference>
<gene>
    <name evidence="2" type="ORF">LPTSP4_12070</name>
</gene>
<feature type="signal peptide" evidence="1">
    <location>
        <begin position="1"/>
        <end position="25"/>
    </location>
</feature>
<keyword evidence="1" id="KW-0732">Signal</keyword>
<dbReference type="EMBL" id="BFBB01000003">
    <property type="protein sequence ID" value="GBF49691.1"/>
    <property type="molecule type" value="Genomic_DNA"/>
</dbReference>
<dbReference type="Proteomes" id="UP000245133">
    <property type="component" value="Unassembled WGS sequence"/>
</dbReference>
<dbReference type="InterPro" id="IPR025113">
    <property type="entry name" value="TRL-like"/>
</dbReference>
<proteinExistence type="predicted"/>
<reference evidence="2 3" key="1">
    <citation type="submission" date="2018-02" db="EMBL/GenBank/DDBJ databases">
        <title>Novel Leptospira species isolated from soil and water in Japan.</title>
        <authorList>
            <person name="Nakao R."/>
            <person name="Masuzawa T."/>
        </authorList>
    </citation>
    <scope>NUCLEOTIDE SEQUENCE [LARGE SCALE GENOMIC DNA]</scope>
    <source>
        <strain evidence="2 3">YH101</strain>
    </source>
</reference>
<dbReference type="AlphaFoldDB" id="A0A2P2DYI2"/>